<feature type="repeat" description="WD" evidence="3">
    <location>
        <begin position="353"/>
        <end position="394"/>
    </location>
</feature>
<feature type="domain" description="Pre-mRNA processing factor 4 (PRP4)-like" evidence="5">
    <location>
        <begin position="43"/>
        <end position="101"/>
    </location>
</feature>
<dbReference type="OrthoDB" id="540662at2759"/>
<evidence type="ECO:0000256" key="2">
    <source>
        <dbReference type="ARBA" id="ARBA00022737"/>
    </source>
</evidence>
<dbReference type="InterPro" id="IPR019775">
    <property type="entry name" value="WD40_repeat_CS"/>
</dbReference>
<evidence type="ECO:0000313" key="7">
    <source>
        <dbReference type="Proteomes" id="UP000039865"/>
    </source>
</evidence>
<dbReference type="InterPro" id="IPR015943">
    <property type="entry name" value="WD40/YVTN_repeat-like_dom_sf"/>
</dbReference>
<evidence type="ECO:0000259" key="5">
    <source>
        <dbReference type="SMART" id="SM00500"/>
    </source>
</evidence>
<dbReference type="PROSITE" id="PS50294">
    <property type="entry name" value="WD_REPEATS_REGION"/>
    <property type="match status" value="4"/>
</dbReference>
<dbReference type="SUPFAM" id="SSF50978">
    <property type="entry name" value="WD40 repeat-like"/>
    <property type="match status" value="1"/>
</dbReference>
<accession>A0A078ACR2</accession>
<dbReference type="Gene3D" id="4.10.280.110">
    <property type="entry name" value="Pre-mRNA processing factor 4 domain"/>
    <property type="match status" value="1"/>
</dbReference>
<dbReference type="GO" id="GO:0030621">
    <property type="term" value="F:U4 snRNA binding"/>
    <property type="evidence" value="ECO:0007669"/>
    <property type="project" value="TreeGrafter"/>
</dbReference>
<dbReference type="PROSITE" id="PS00678">
    <property type="entry name" value="WD_REPEATS_1"/>
    <property type="match status" value="2"/>
</dbReference>
<dbReference type="PRINTS" id="PR00320">
    <property type="entry name" value="GPROTEINBRPT"/>
</dbReference>
<dbReference type="InterPro" id="IPR001680">
    <property type="entry name" value="WD40_rpt"/>
</dbReference>
<dbReference type="InterPro" id="IPR014906">
    <property type="entry name" value="PRP4-like"/>
</dbReference>
<dbReference type="InterPro" id="IPR036322">
    <property type="entry name" value="WD40_repeat_dom_sf"/>
</dbReference>
<dbReference type="FunCoup" id="A0A078ACR2">
    <property type="interactions" value="53"/>
</dbReference>
<dbReference type="Pfam" id="PF00400">
    <property type="entry name" value="WD40"/>
    <property type="match status" value="6"/>
</dbReference>
<sequence length="483" mass="55522">MDNSNDDTLSTSTRQNADAIRAHERLMRMHEIQRKAKNLPIPTNDKEVKLRLREMGQPICLFGEDPGDRRERLRNVIVKYYIEEGKAPVFFHKFVDESQQDAGKDENDENEVFYTEGGTELKDARLLFAKYSLPRAQRRLAEAKKRRSEIDRLREEQEIEEFLNSIHNYEVKESQYGDDRNVSRGAISPDQELFATSGWSGTCKIWGIPDCQVRTELRGHTDRVNSIRFHPFTGDIPEDGPNVATCSADGSIRLWSLNPEYEFQKSIELKGHDDVVNHIDFHPMGQHLASSSADKTWRLWDITTKKDILVQEGHAAEIYPLTFQREGSLLASGDFQGIGLVWDLRTGQNVLSFQGHVKRIISMKFLPNGYQVATGSDDNTVKIWDMRRKNCVQTVPAHTKLISDIKFVEQKEGKLLMLTSSYDNKCKIWGCTGETGDWVILRTLNGHENKVTSVNMTSDLKYVISTSFDRTFKLWEQKPKYIQ</sequence>
<keyword evidence="7" id="KW-1185">Reference proteome</keyword>
<dbReference type="OMA" id="LNEPICY"/>
<dbReference type="SMART" id="SM00320">
    <property type="entry name" value="WD40"/>
    <property type="match status" value="7"/>
</dbReference>
<dbReference type="AlphaFoldDB" id="A0A078ACR2"/>
<dbReference type="GO" id="GO:0046540">
    <property type="term" value="C:U4/U6 x U5 tri-snRNP complex"/>
    <property type="evidence" value="ECO:0007669"/>
    <property type="project" value="TreeGrafter"/>
</dbReference>
<dbReference type="SMART" id="SM00500">
    <property type="entry name" value="SFM"/>
    <property type="match status" value="1"/>
</dbReference>
<dbReference type="PANTHER" id="PTHR19846:SF0">
    <property type="entry name" value="PRE-MRNA PROCESSING FACTOR 4"/>
    <property type="match status" value="1"/>
</dbReference>
<reference evidence="6 7" key="1">
    <citation type="submission" date="2014-06" db="EMBL/GenBank/DDBJ databases">
        <authorList>
            <person name="Swart Estienne"/>
        </authorList>
    </citation>
    <scope>NUCLEOTIDE SEQUENCE [LARGE SCALE GENOMIC DNA]</scope>
    <source>
        <strain evidence="6 7">130c</strain>
    </source>
</reference>
<feature type="repeat" description="WD" evidence="3">
    <location>
        <begin position="311"/>
        <end position="352"/>
    </location>
</feature>
<keyword evidence="4" id="KW-0175">Coiled coil</keyword>
<keyword evidence="1 3" id="KW-0853">WD repeat</keyword>
<dbReference type="PROSITE" id="PS50082">
    <property type="entry name" value="WD_REPEATS_2"/>
    <property type="match status" value="5"/>
</dbReference>
<keyword evidence="6" id="KW-0687">Ribonucleoprotein</keyword>
<evidence type="ECO:0000256" key="3">
    <source>
        <dbReference type="PROSITE-ProRule" id="PRU00221"/>
    </source>
</evidence>
<dbReference type="Pfam" id="PF08799">
    <property type="entry name" value="PRP4"/>
    <property type="match status" value="1"/>
</dbReference>
<dbReference type="EMBL" id="CCKQ01008585">
    <property type="protein sequence ID" value="CDW80045.1"/>
    <property type="molecule type" value="Genomic_DNA"/>
</dbReference>
<dbReference type="GO" id="GO:0017070">
    <property type="term" value="F:U6 snRNA binding"/>
    <property type="evidence" value="ECO:0007669"/>
    <property type="project" value="TreeGrafter"/>
</dbReference>
<feature type="repeat" description="WD" evidence="3">
    <location>
        <begin position="217"/>
        <end position="265"/>
    </location>
</feature>
<dbReference type="InterPro" id="IPR036285">
    <property type="entry name" value="PRP4-like_sf"/>
</dbReference>
<name>A0A078ACR2_STYLE</name>
<feature type="coiled-coil region" evidence="4">
    <location>
        <begin position="133"/>
        <end position="160"/>
    </location>
</feature>
<dbReference type="InParanoid" id="A0A078ACR2"/>
<evidence type="ECO:0000256" key="1">
    <source>
        <dbReference type="ARBA" id="ARBA00022574"/>
    </source>
</evidence>
<dbReference type="InterPro" id="IPR020472">
    <property type="entry name" value="WD40_PAC1"/>
</dbReference>
<dbReference type="PANTHER" id="PTHR19846">
    <property type="entry name" value="WD40 REPEAT PROTEIN"/>
    <property type="match status" value="1"/>
</dbReference>
<feature type="repeat" description="WD" evidence="3">
    <location>
        <begin position="269"/>
        <end position="310"/>
    </location>
</feature>
<dbReference type="GO" id="GO:0000398">
    <property type="term" value="P:mRNA splicing, via spliceosome"/>
    <property type="evidence" value="ECO:0007669"/>
    <property type="project" value="TreeGrafter"/>
</dbReference>
<evidence type="ECO:0000256" key="4">
    <source>
        <dbReference type="SAM" id="Coils"/>
    </source>
</evidence>
<dbReference type="Proteomes" id="UP000039865">
    <property type="component" value="Unassembled WGS sequence"/>
</dbReference>
<organism evidence="6 7">
    <name type="scientific">Stylonychia lemnae</name>
    <name type="common">Ciliate</name>
    <dbReference type="NCBI Taxonomy" id="5949"/>
    <lineage>
        <taxon>Eukaryota</taxon>
        <taxon>Sar</taxon>
        <taxon>Alveolata</taxon>
        <taxon>Ciliophora</taxon>
        <taxon>Intramacronucleata</taxon>
        <taxon>Spirotrichea</taxon>
        <taxon>Stichotrichia</taxon>
        <taxon>Sporadotrichida</taxon>
        <taxon>Oxytrichidae</taxon>
        <taxon>Stylonychinae</taxon>
        <taxon>Stylonychia</taxon>
    </lineage>
</organism>
<dbReference type="CDD" id="cd00200">
    <property type="entry name" value="WD40"/>
    <property type="match status" value="1"/>
</dbReference>
<keyword evidence="2" id="KW-0677">Repeat</keyword>
<dbReference type="Gene3D" id="2.130.10.10">
    <property type="entry name" value="YVTN repeat-like/Quinoprotein amine dehydrogenase"/>
    <property type="match status" value="2"/>
</dbReference>
<evidence type="ECO:0000313" key="6">
    <source>
        <dbReference type="EMBL" id="CDW80045.1"/>
    </source>
</evidence>
<dbReference type="FunFam" id="2.130.10.10:FF:000411">
    <property type="entry name" value="U4/U6 small nuclear ribonucleoprotein Prp4"/>
    <property type="match status" value="1"/>
</dbReference>
<gene>
    <name evidence="6" type="primary">Contig19278.g20436</name>
    <name evidence="6" type="ORF">STYLEM_9040</name>
</gene>
<proteinExistence type="predicted"/>
<protein>
    <submittedName>
        <fullName evidence="6">U4 u6 small nuclear ribonucleoprotein</fullName>
    </submittedName>
</protein>
<feature type="repeat" description="WD" evidence="3">
    <location>
        <begin position="444"/>
        <end position="476"/>
    </location>
</feature>
<dbReference type="SUPFAM" id="SSF158230">
    <property type="entry name" value="PRP4-like"/>
    <property type="match status" value="1"/>
</dbReference>